<dbReference type="AlphaFoldDB" id="A0A0M0JTM4"/>
<reference evidence="2" key="1">
    <citation type="journal article" date="2015" name="PLoS Genet.">
        <title>Genome Sequence and Transcriptome Analyses of Chrysochromulina tobin: Metabolic Tools for Enhanced Algal Fitness in the Prominent Order Prymnesiales (Haptophyceae).</title>
        <authorList>
            <person name="Hovde B.T."/>
            <person name="Deodato C.R."/>
            <person name="Hunsperger H.M."/>
            <person name="Ryken S.A."/>
            <person name="Yost W."/>
            <person name="Jha R.K."/>
            <person name="Patterson J."/>
            <person name="Monnat R.J. Jr."/>
            <person name="Barlow S.B."/>
            <person name="Starkenburg S.R."/>
            <person name="Cattolico R.A."/>
        </authorList>
    </citation>
    <scope>NUCLEOTIDE SEQUENCE</scope>
    <source>
        <strain evidence="2">CCMP291</strain>
    </source>
</reference>
<sequence length="93" mass="9244">MGAVAPSAEQSTIDAFGAMVGVEADDDGPGVASFPLAQSFDLADIQASTGFDFGVLGSSCLTLPSGGSSASEGRVGWPGHKAYTAYARDGTLV</sequence>
<comment type="caution">
    <text evidence="1">The sequence shown here is derived from an EMBL/GenBank/DDBJ whole genome shotgun (WGS) entry which is preliminary data.</text>
</comment>
<dbReference type="Proteomes" id="UP000037460">
    <property type="component" value="Unassembled WGS sequence"/>
</dbReference>
<accession>A0A0M0JTM4</accession>
<proteinExistence type="predicted"/>
<name>A0A0M0JTM4_9EUKA</name>
<protein>
    <submittedName>
        <fullName evidence="1">Uncharacterized protein</fullName>
    </submittedName>
</protein>
<organism evidence="1 2">
    <name type="scientific">Chrysochromulina tobinii</name>
    <dbReference type="NCBI Taxonomy" id="1460289"/>
    <lineage>
        <taxon>Eukaryota</taxon>
        <taxon>Haptista</taxon>
        <taxon>Haptophyta</taxon>
        <taxon>Prymnesiophyceae</taxon>
        <taxon>Prymnesiales</taxon>
        <taxon>Chrysochromulinaceae</taxon>
        <taxon>Chrysochromulina</taxon>
    </lineage>
</organism>
<evidence type="ECO:0000313" key="1">
    <source>
        <dbReference type="EMBL" id="KOO30031.1"/>
    </source>
</evidence>
<dbReference type="EMBL" id="JWZX01002306">
    <property type="protein sequence ID" value="KOO30031.1"/>
    <property type="molecule type" value="Genomic_DNA"/>
</dbReference>
<gene>
    <name evidence="1" type="ORF">Ctob_006323</name>
</gene>
<keyword evidence="2" id="KW-1185">Reference proteome</keyword>
<evidence type="ECO:0000313" key="2">
    <source>
        <dbReference type="Proteomes" id="UP000037460"/>
    </source>
</evidence>